<evidence type="ECO:0000313" key="2">
    <source>
        <dbReference type="EMBL" id="TNN74242.1"/>
    </source>
</evidence>
<evidence type="ECO:0000313" key="3">
    <source>
        <dbReference type="Proteomes" id="UP000314294"/>
    </source>
</evidence>
<dbReference type="Proteomes" id="UP000314294">
    <property type="component" value="Unassembled WGS sequence"/>
</dbReference>
<dbReference type="EMBL" id="SRLO01000116">
    <property type="protein sequence ID" value="TNN74242.1"/>
    <property type="molecule type" value="Genomic_DNA"/>
</dbReference>
<feature type="compositionally biased region" description="Pro residues" evidence="1">
    <location>
        <begin position="84"/>
        <end position="100"/>
    </location>
</feature>
<organism evidence="2 3">
    <name type="scientific">Liparis tanakae</name>
    <name type="common">Tanaka's snailfish</name>
    <dbReference type="NCBI Taxonomy" id="230148"/>
    <lineage>
        <taxon>Eukaryota</taxon>
        <taxon>Metazoa</taxon>
        <taxon>Chordata</taxon>
        <taxon>Craniata</taxon>
        <taxon>Vertebrata</taxon>
        <taxon>Euteleostomi</taxon>
        <taxon>Actinopterygii</taxon>
        <taxon>Neopterygii</taxon>
        <taxon>Teleostei</taxon>
        <taxon>Neoteleostei</taxon>
        <taxon>Acanthomorphata</taxon>
        <taxon>Eupercaria</taxon>
        <taxon>Perciformes</taxon>
        <taxon>Cottioidei</taxon>
        <taxon>Cottales</taxon>
        <taxon>Liparidae</taxon>
        <taxon>Liparis</taxon>
    </lineage>
</organism>
<dbReference type="AlphaFoldDB" id="A0A4Z2IA17"/>
<name>A0A4Z2IA17_9TELE</name>
<reference evidence="2 3" key="1">
    <citation type="submission" date="2019-03" db="EMBL/GenBank/DDBJ databases">
        <title>First draft genome of Liparis tanakae, snailfish: a comprehensive survey of snailfish specific genes.</title>
        <authorList>
            <person name="Kim W."/>
            <person name="Song I."/>
            <person name="Jeong J.-H."/>
            <person name="Kim D."/>
            <person name="Kim S."/>
            <person name="Ryu S."/>
            <person name="Song J.Y."/>
            <person name="Lee S.K."/>
        </authorList>
    </citation>
    <scope>NUCLEOTIDE SEQUENCE [LARGE SCALE GENOMIC DNA]</scope>
    <source>
        <tissue evidence="2">Muscle</tissue>
    </source>
</reference>
<gene>
    <name evidence="2" type="ORF">EYF80_015485</name>
</gene>
<proteinExistence type="predicted"/>
<evidence type="ECO:0000256" key="1">
    <source>
        <dbReference type="SAM" id="MobiDB-lite"/>
    </source>
</evidence>
<sequence length="113" mass="12155">MSRQVSRGQDFLSGSAVLPATEDSPIQAHNVPVSPDNTSCLCWLQPSQGYTIFHSSKQWPVCLHPPYDTSISSNTLVFQYLPKPLEPGPRRSPSPSPPGGPLSGGNVLLCSRP</sequence>
<feature type="region of interest" description="Disordered" evidence="1">
    <location>
        <begin position="82"/>
        <end position="113"/>
    </location>
</feature>
<protein>
    <submittedName>
        <fullName evidence="2">Uncharacterized protein</fullName>
    </submittedName>
</protein>
<comment type="caution">
    <text evidence="2">The sequence shown here is derived from an EMBL/GenBank/DDBJ whole genome shotgun (WGS) entry which is preliminary data.</text>
</comment>
<keyword evidence="3" id="KW-1185">Reference proteome</keyword>
<accession>A0A4Z2IA17</accession>